<dbReference type="OrthoDB" id="65048at2759"/>
<feature type="binding site" evidence="6">
    <location>
        <begin position="169"/>
        <end position="176"/>
    </location>
    <ligand>
        <name>ATP</name>
        <dbReference type="ChEBI" id="CHEBI:30616"/>
    </ligand>
</feature>
<evidence type="ECO:0000256" key="6">
    <source>
        <dbReference type="PROSITE-ProRule" id="PRU00782"/>
    </source>
</evidence>
<dbReference type="PRINTS" id="PR00193">
    <property type="entry name" value="MYOSINHEAVY"/>
</dbReference>
<dbReference type="Pfam" id="PF00063">
    <property type="entry name" value="Myosin_head"/>
    <property type="match status" value="2"/>
</dbReference>
<evidence type="ECO:0000256" key="7">
    <source>
        <dbReference type="SAM" id="Coils"/>
    </source>
</evidence>
<evidence type="ECO:0000256" key="8">
    <source>
        <dbReference type="SAM" id="MobiDB-lite"/>
    </source>
</evidence>
<dbReference type="PANTHER" id="PTHR13140">
    <property type="entry name" value="MYOSIN"/>
    <property type="match status" value="1"/>
</dbReference>
<keyword evidence="2 6" id="KW-0067">ATP-binding</keyword>
<feature type="region of interest" description="Actin-binding" evidence="6">
    <location>
        <begin position="728"/>
        <end position="750"/>
    </location>
</feature>
<dbReference type="AlphaFoldDB" id="T0QX25"/>
<dbReference type="GO" id="GO:0005524">
    <property type="term" value="F:ATP binding"/>
    <property type="evidence" value="ECO:0007669"/>
    <property type="project" value="UniProtKB-UniRule"/>
</dbReference>
<feature type="region of interest" description="Disordered" evidence="8">
    <location>
        <begin position="196"/>
        <end position="222"/>
    </location>
</feature>
<dbReference type="Gene3D" id="1.20.58.530">
    <property type="match status" value="1"/>
</dbReference>
<dbReference type="SMART" id="SM00242">
    <property type="entry name" value="MYSc"/>
    <property type="match status" value="1"/>
</dbReference>
<dbReference type="InParanoid" id="T0QX25"/>
<dbReference type="GO" id="GO:0016459">
    <property type="term" value="C:myosin complex"/>
    <property type="evidence" value="ECO:0007669"/>
    <property type="project" value="UniProtKB-KW"/>
</dbReference>
<dbReference type="CDD" id="cd14891">
    <property type="entry name" value="MYSc_Myo30"/>
    <property type="match status" value="1"/>
</dbReference>
<keyword evidence="7" id="KW-0175">Coiled coil</keyword>
<dbReference type="GO" id="GO:0005737">
    <property type="term" value="C:cytoplasm"/>
    <property type="evidence" value="ECO:0007669"/>
    <property type="project" value="TreeGrafter"/>
</dbReference>
<protein>
    <recommendedName>
        <fullName evidence="9">Myosin motor domain-containing protein</fullName>
    </recommendedName>
</protein>
<dbReference type="EMBL" id="JH767139">
    <property type="protein sequence ID" value="EQC39241.1"/>
    <property type="molecule type" value="Genomic_DNA"/>
</dbReference>
<proteinExistence type="inferred from homology"/>
<accession>T0QX25</accession>
<dbReference type="GO" id="GO:0000146">
    <property type="term" value="F:microfilament motor activity"/>
    <property type="evidence" value="ECO:0007669"/>
    <property type="project" value="TreeGrafter"/>
</dbReference>
<gene>
    <name evidence="10" type="ORF">SDRG_03446</name>
</gene>
<evidence type="ECO:0000256" key="4">
    <source>
        <dbReference type="ARBA" id="ARBA00023175"/>
    </source>
</evidence>
<name>T0QX25_SAPDV</name>
<feature type="coiled-coil region" evidence="7">
    <location>
        <begin position="1061"/>
        <end position="1102"/>
    </location>
</feature>
<dbReference type="OMA" id="YENTFTW"/>
<dbReference type="eggNOG" id="KOG0163">
    <property type="taxonomic scope" value="Eukaryota"/>
</dbReference>
<dbReference type="InterPro" id="IPR036961">
    <property type="entry name" value="Kinesin_motor_dom_sf"/>
</dbReference>
<keyword evidence="11" id="KW-1185">Reference proteome</keyword>
<dbReference type="Gene3D" id="1.20.5.4820">
    <property type="match status" value="1"/>
</dbReference>
<dbReference type="Gene3D" id="1.20.120.720">
    <property type="entry name" value="Myosin VI head, motor domain, U50 subdomain"/>
    <property type="match status" value="1"/>
</dbReference>
<feature type="region of interest" description="Disordered" evidence="8">
    <location>
        <begin position="1162"/>
        <end position="1197"/>
    </location>
</feature>
<dbReference type="PANTHER" id="PTHR13140:SF845">
    <property type="entry name" value="MYOSIN-LIKE PROTEIN"/>
    <property type="match status" value="1"/>
</dbReference>
<evidence type="ECO:0000256" key="1">
    <source>
        <dbReference type="ARBA" id="ARBA00022741"/>
    </source>
</evidence>
<feature type="compositionally biased region" description="Low complexity" evidence="8">
    <location>
        <begin position="1174"/>
        <end position="1193"/>
    </location>
</feature>
<comment type="similarity">
    <text evidence="6">Belongs to the TRAFAC class myosin-kinesin ATPase superfamily. Myosin family.</text>
</comment>
<keyword evidence="5 6" id="KW-0009">Actin-binding</keyword>
<organism evidence="10 11">
    <name type="scientific">Saprolegnia diclina (strain VS20)</name>
    <dbReference type="NCBI Taxonomy" id="1156394"/>
    <lineage>
        <taxon>Eukaryota</taxon>
        <taxon>Sar</taxon>
        <taxon>Stramenopiles</taxon>
        <taxon>Oomycota</taxon>
        <taxon>Saprolegniomycetes</taxon>
        <taxon>Saprolegniales</taxon>
        <taxon>Saprolegniaceae</taxon>
        <taxon>Saprolegnia</taxon>
    </lineage>
</organism>
<evidence type="ECO:0000259" key="9">
    <source>
        <dbReference type="PROSITE" id="PS51456"/>
    </source>
</evidence>
<dbReference type="PROSITE" id="PS50096">
    <property type="entry name" value="IQ"/>
    <property type="match status" value="1"/>
</dbReference>
<dbReference type="PROSITE" id="PS51456">
    <property type="entry name" value="MYOSIN_MOTOR"/>
    <property type="match status" value="1"/>
</dbReference>
<reference evidence="10 11" key="1">
    <citation type="submission" date="2012-04" db="EMBL/GenBank/DDBJ databases">
        <title>The Genome Sequence of Saprolegnia declina VS20.</title>
        <authorList>
            <consortium name="The Broad Institute Genome Sequencing Platform"/>
            <person name="Russ C."/>
            <person name="Nusbaum C."/>
            <person name="Tyler B."/>
            <person name="van West P."/>
            <person name="Dieguez-Uribeondo J."/>
            <person name="de Bruijn I."/>
            <person name="Tripathy S."/>
            <person name="Jiang R."/>
            <person name="Young S.K."/>
            <person name="Zeng Q."/>
            <person name="Gargeya S."/>
            <person name="Fitzgerald M."/>
            <person name="Haas B."/>
            <person name="Abouelleil A."/>
            <person name="Alvarado L."/>
            <person name="Arachchi H.M."/>
            <person name="Berlin A."/>
            <person name="Chapman S.B."/>
            <person name="Goldberg J."/>
            <person name="Griggs A."/>
            <person name="Gujja S."/>
            <person name="Hansen M."/>
            <person name="Howarth C."/>
            <person name="Imamovic A."/>
            <person name="Larimer J."/>
            <person name="McCowen C."/>
            <person name="Montmayeur A."/>
            <person name="Murphy C."/>
            <person name="Neiman D."/>
            <person name="Pearson M."/>
            <person name="Priest M."/>
            <person name="Roberts A."/>
            <person name="Saif S."/>
            <person name="Shea T."/>
            <person name="Sisk P."/>
            <person name="Sykes S."/>
            <person name="Wortman J."/>
            <person name="Nusbaum C."/>
            <person name="Birren B."/>
        </authorList>
    </citation>
    <scope>NUCLEOTIDE SEQUENCE [LARGE SCALE GENOMIC DNA]</scope>
    <source>
        <strain evidence="10 11">VS20</strain>
    </source>
</reference>
<dbReference type="RefSeq" id="XP_008607302.1">
    <property type="nucleotide sequence ID" value="XM_008609080.1"/>
</dbReference>
<dbReference type="STRING" id="1156394.T0QX25"/>
<evidence type="ECO:0000313" key="10">
    <source>
        <dbReference type="EMBL" id="EQC39241.1"/>
    </source>
</evidence>
<evidence type="ECO:0000313" key="11">
    <source>
        <dbReference type="Proteomes" id="UP000030762"/>
    </source>
</evidence>
<dbReference type="Gene3D" id="3.40.850.10">
    <property type="entry name" value="Kinesin motor domain"/>
    <property type="match status" value="1"/>
</dbReference>
<dbReference type="InterPro" id="IPR001609">
    <property type="entry name" value="Myosin_head_motor_dom-like"/>
</dbReference>
<dbReference type="Gene3D" id="1.10.10.820">
    <property type="match status" value="1"/>
</dbReference>
<dbReference type="VEuPathDB" id="FungiDB:SDRG_03446"/>
<keyword evidence="3 6" id="KW-0518">Myosin</keyword>
<evidence type="ECO:0000256" key="3">
    <source>
        <dbReference type="ARBA" id="ARBA00023123"/>
    </source>
</evidence>
<feature type="compositionally biased region" description="Basic and acidic residues" evidence="8">
    <location>
        <begin position="1162"/>
        <end position="1171"/>
    </location>
</feature>
<dbReference type="GO" id="GO:0016020">
    <property type="term" value="C:membrane"/>
    <property type="evidence" value="ECO:0007669"/>
    <property type="project" value="TreeGrafter"/>
</dbReference>
<dbReference type="GO" id="GO:0007015">
    <property type="term" value="P:actin filament organization"/>
    <property type="evidence" value="ECO:0007669"/>
    <property type="project" value="TreeGrafter"/>
</dbReference>
<evidence type="ECO:0000256" key="5">
    <source>
        <dbReference type="ARBA" id="ARBA00023203"/>
    </source>
</evidence>
<dbReference type="SUPFAM" id="SSF52540">
    <property type="entry name" value="P-loop containing nucleoside triphosphate hydrolases"/>
    <property type="match status" value="1"/>
</dbReference>
<feature type="domain" description="Myosin motor" evidence="9">
    <location>
        <begin position="74"/>
        <end position="851"/>
    </location>
</feature>
<dbReference type="Proteomes" id="UP000030762">
    <property type="component" value="Unassembled WGS sequence"/>
</dbReference>
<keyword evidence="4 6" id="KW-0505">Motor protein</keyword>
<dbReference type="InterPro" id="IPR027417">
    <property type="entry name" value="P-loop_NTPase"/>
</dbReference>
<evidence type="ECO:0000256" key="2">
    <source>
        <dbReference type="ARBA" id="ARBA00022840"/>
    </source>
</evidence>
<dbReference type="GeneID" id="19944173"/>
<sequence>MAESGAAKPRVGDLYWKKVGSNGWTLGKVCAVAEETNMAEFGLVDEDSGDMLREPHEMLDLAEHPLFPANPLFSTCADMTSLHHLHEAALVKNLQDRSALSNQRPYTFMANVLIAINPLRYLEEVDKDLFIGKPLDKCPPHPYHVAESAYRQLCTLRPVMQNQSIIISGESGSGKTETSKIILDFLTMRAVAPRSESFDDHSEPEVTTMPLKRPSISKGPSGSSRVLSSFSIRDVSSMLKEPNTVTLGERLMETIPILESFGNAKTHRNHNSSRFGKYMRLQFSSRHYELTGASIDTYLLEKSRLVHPPNGERNFHIFYELLRSGRSDLQTLLHVANDDPESAIQSFHYLNRSACTSSDLLDDAANFSKLTDALLMVGIDHVQQTDLFKLVGGLLHLGNVDFDEEETSEGLSAVLAETSLTSLGHASELLGVPVDELSSAMLNKRITRSKGGRKNSIYYLKKDARQASYSRDTIAKSIYELVFSWLMRQCACALEYNEALRDVLPYIGVLDIFGFEDFEPMNRNSFEQLLINYANETLQSIFNTCIFQAEQELYLSEHIHVPNNVELAFPFALPGQPLPSLTPTNEPIAERLNSTSELITYVDNQECLTLIASRQGGVFATIDTVSRLPGPSDRKLNERLHTLFKRNACFPLPHPKEAHEMFCIVHYAGTVKYHIESFIDKNNNIISAQFEELIHMSRSRILSSQPTTTPVSSQLKGGSVSQMFSVQMKGLASELEGTRCNFIRCIKPNAAMAVGVFDRNSVVDQLRCSGTVQACSVLRVGLPTRILYAEVVDIYAPLVGDEVYSLFKLNERLFTQAICAALRFPADAYRLGDTRLFFRTGKIDLLDQLLNVTKIDPHLPSALGRYVIKRRWVSAVTKAIVYKRFERIYHECKFRRRAIVLQCAWRQHRARLELASLRRQQAIALKLQSWIRKLQIMKAFAGRPDEKLSLLNGLLSKPALPKGQKWLLTWLGPLQRAMYVQKLCRKACVAFMVKRGFLWLYENVRKKRAQLLLQTQMRVLLAKRRLQELVRKRRARDNWKRAILGARVCSLFLRQFKRVHLTRLEASHESLTAHNEALEARVSALTSQLEDFKKQNEALAAAVVENKRLLDARAARIAALEAQVPKPKESLLSRVFRFFTCNSAPYDLEDNDDDAAERTVSECSSVDDHANKVTPPSSTTSTASSSTPSPATTMATKQARKLSNFVKPAKRQHEGVWKISRFVF</sequence>
<keyword evidence="1 6" id="KW-0547">Nucleotide-binding</keyword>
<dbReference type="GO" id="GO:0051015">
    <property type="term" value="F:actin filament binding"/>
    <property type="evidence" value="ECO:0007669"/>
    <property type="project" value="TreeGrafter"/>
</dbReference>